<feature type="disulfide bond" evidence="4">
    <location>
        <begin position="124"/>
        <end position="133"/>
    </location>
</feature>
<dbReference type="Proteomes" id="UP000694393">
    <property type="component" value="Unplaced"/>
</dbReference>
<protein>
    <submittedName>
        <fullName evidence="6">Uncharacterized protein</fullName>
    </submittedName>
</protein>
<evidence type="ECO:0000256" key="4">
    <source>
        <dbReference type="PIRSR" id="PIRSR613273-3"/>
    </source>
</evidence>
<reference evidence="6" key="1">
    <citation type="submission" date="2025-08" db="UniProtKB">
        <authorList>
            <consortium name="Ensembl"/>
        </authorList>
    </citation>
    <scope>IDENTIFICATION</scope>
</reference>
<feature type="region of interest" description="Disordered" evidence="5">
    <location>
        <begin position="75"/>
        <end position="96"/>
    </location>
</feature>
<name>A0A8C8VN99_9SAUR</name>
<dbReference type="PRINTS" id="PR01857">
    <property type="entry name" value="ADAMTSFAMILY"/>
</dbReference>
<dbReference type="GO" id="GO:0030198">
    <property type="term" value="P:extracellular matrix organization"/>
    <property type="evidence" value="ECO:0007669"/>
    <property type="project" value="InterPro"/>
</dbReference>
<keyword evidence="3 4" id="KW-1015">Disulfide bond</keyword>
<dbReference type="Gene3D" id="2.20.100.10">
    <property type="entry name" value="Thrombospondin type-1 (TSP1) repeat"/>
    <property type="match status" value="1"/>
</dbReference>
<dbReference type="AlphaFoldDB" id="A0A8C8VN99"/>
<dbReference type="PROSITE" id="PS50092">
    <property type="entry name" value="TSP1"/>
    <property type="match status" value="1"/>
</dbReference>
<evidence type="ECO:0000313" key="6">
    <source>
        <dbReference type="Ensembl" id="ENSPCEP00000020551.1"/>
    </source>
</evidence>
<dbReference type="GO" id="GO:0005576">
    <property type="term" value="C:extracellular region"/>
    <property type="evidence" value="ECO:0007669"/>
    <property type="project" value="UniProtKB-SubCell"/>
</dbReference>
<accession>A0A8C8VN99</accession>
<dbReference type="InterPro" id="IPR000884">
    <property type="entry name" value="TSP1_rpt"/>
</dbReference>
<dbReference type="PANTHER" id="PTHR13723">
    <property type="entry name" value="ADAMTS A DISINTEGRIN AND METALLOPROTEASE WITH THROMBOSPONDIN MOTIFS PROTEASE"/>
    <property type="match status" value="1"/>
</dbReference>
<evidence type="ECO:0000256" key="3">
    <source>
        <dbReference type="ARBA" id="ARBA00023157"/>
    </source>
</evidence>
<evidence type="ECO:0000256" key="1">
    <source>
        <dbReference type="ARBA" id="ARBA00004613"/>
    </source>
</evidence>
<dbReference type="InterPro" id="IPR036383">
    <property type="entry name" value="TSP1_rpt_sf"/>
</dbReference>
<sequence>MLTPAKPCGLGSPLSSGPHWAHLRAACDSSELPVASCQSVKGKHTLDSRPAPPPPPVVGLHAALSSSCALPMARGTANGPPAFGSDSQPRHRRLSGRGEWTPWGGWSACSSTCGDGASFRTRKCIRSAHQALCDPGSSVLPQGLDMGHLSSFLQGQCWDGAQGQVGTTPPAPNLCDLNCLAVGYNFYYTFGRVLDGTRCSPDSQDLCISGQCLVGLSGAGPGALGRPAGGRGVPKGSMPPWQRGMQDKVLSCPCIQGVCSASTGPTDRPVLAGARQGYLA</sequence>
<dbReference type="SMART" id="SM00209">
    <property type="entry name" value="TSP1"/>
    <property type="match status" value="1"/>
</dbReference>
<organism evidence="6 7">
    <name type="scientific">Pelusios castaneus</name>
    <name type="common">West African mud turtle</name>
    <dbReference type="NCBI Taxonomy" id="367368"/>
    <lineage>
        <taxon>Eukaryota</taxon>
        <taxon>Metazoa</taxon>
        <taxon>Chordata</taxon>
        <taxon>Craniata</taxon>
        <taxon>Vertebrata</taxon>
        <taxon>Euteleostomi</taxon>
        <taxon>Archelosauria</taxon>
        <taxon>Testudinata</taxon>
        <taxon>Testudines</taxon>
        <taxon>Pleurodira</taxon>
        <taxon>Pelomedusidae</taxon>
        <taxon>Pelusios</taxon>
    </lineage>
</organism>
<dbReference type="GO" id="GO:0006508">
    <property type="term" value="P:proteolysis"/>
    <property type="evidence" value="ECO:0007669"/>
    <property type="project" value="TreeGrafter"/>
</dbReference>
<keyword evidence="2" id="KW-0964">Secreted</keyword>
<evidence type="ECO:0000256" key="2">
    <source>
        <dbReference type="ARBA" id="ARBA00022525"/>
    </source>
</evidence>
<evidence type="ECO:0000256" key="5">
    <source>
        <dbReference type="SAM" id="MobiDB-lite"/>
    </source>
</evidence>
<proteinExistence type="predicted"/>
<dbReference type="SUPFAM" id="SSF82895">
    <property type="entry name" value="TSP-1 type 1 repeat"/>
    <property type="match status" value="1"/>
</dbReference>
<dbReference type="GO" id="GO:0031012">
    <property type="term" value="C:extracellular matrix"/>
    <property type="evidence" value="ECO:0007669"/>
    <property type="project" value="TreeGrafter"/>
</dbReference>
<dbReference type="GO" id="GO:0004222">
    <property type="term" value="F:metalloendopeptidase activity"/>
    <property type="evidence" value="ECO:0007669"/>
    <property type="project" value="TreeGrafter"/>
</dbReference>
<dbReference type="InterPro" id="IPR050439">
    <property type="entry name" value="ADAMTS_ADAMTS-like"/>
</dbReference>
<comment type="subcellular location">
    <subcellularLocation>
        <location evidence="1">Secreted</location>
    </subcellularLocation>
</comment>
<keyword evidence="7" id="KW-1185">Reference proteome</keyword>
<reference evidence="6" key="2">
    <citation type="submission" date="2025-09" db="UniProtKB">
        <authorList>
            <consortium name="Ensembl"/>
        </authorList>
    </citation>
    <scope>IDENTIFICATION</scope>
</reference>
<dbReference type="InterPro" id="IPR013273">
    <property type="entry name" value="ADAMTS/ADAMTS-like"/>
</dbReference>
<dbReference type="PANTHER" id="PTHR13723:SF173">
    <property type="entry name" value="ADAMTS-LIKE PROTEIN 5"/>
    <property type="match status" value="1"/>
</dbReference>
<evidence type="ECO:0000313" key="7">
    <source>
        <dbReference type="Proteomes" id="UP000694393"/>
    </source>
</evidence>
<dbReference type="Pfam" id="PF00090">
    <property type="entry name" value="TSP_1"/>
    <property type="match status" value="1"/>
</dbReference>
<dbReference type="Ensembl" id="ENSPCET00000021261.1">
    <property type="protein sequence ID" value="ENSPCEP00000020551.1"/>
    <property type="gene ID" value="ENSPCEG00000015879.1"/>
</dbReference>